<dbReference type="RefSeq" id="WP_213101189.1">
    <property type="nucleotide sequence ID" value="NZ_JAGYPM010000001.1"/>
</dbReference>
<comment type="caution">
    <text evidence="1">The sequence shown here is derived from an EMBL/GenBank/DDBJ whole genome shotgun (WGS) entry which is preliminary data.</text>
</comment>
<protein>
    <recommendedName>
        <fullName evidence="3">Asp/Glu/hydantoin racemase</fullName>
    </recommendedName>
</protein>
<sequence length="224" mass="25263">MKVALIHATTTALKPIEKAFQKTAPEIELLHFMDTNLLSMMEKSEGLTPEIIRRFSALVKLAAESEANCIQLTCSAFNNITSILQPMHDVKLFRSDEAMLDEALAYERIGLISTVKETPVALMSYLREKKPDCIIESLVDPGIIHLLFQGRVDEHDERVRNMIQQMDEKVDVIVLSQYSMDHIAHQVQTSVPILTAPQATVNRCIDYLKKTRRLTSLGKAKTEA</sequence>
<evidence type="ECO:0008006" key="3">
    <source>
        <dbReference type="Google" id="ProtNLM"/>
    </source>
</evidence>
<name>A0ABS5NPM9_9BACI</name>
<dbReference type="EMBL" id="JAGYPM010000001">
    <property type="protein sequence ID" value="MBS4189790.1"/>
    <property type="molecule type" value="Genomic_DNA"/>
</dbReference>
<gene>
    <name evidence="1" type="ORF">KHA94_06150</name>
</gene>
<organism evidence="1 2">
    <name type="scientific">Cytobacillus citreus</name>
    <dbReference type="NCBI Taxonomy" id="2833586"/>
    <lineage>
        <taxon>Bacteria</taxon>
        <taxon>Bacillati</taxon>
        <taxon>Bacillota</taxon>
        <taxon>Bacilli</taxon>
        <taxon>Bacillales</taxon>
        <taxon>Bacillaceae</taxon>
        <taxon>Cytobacillus</taxon>
    </lineage>
</organism>
<keyword evidence="2" id="KW-1185">Reference proteome</keyword>
<accession>A0ABS5NPM9</accession>
<reference evidence="1 2" key="1">
    <citation type="submission" date="2021-05" db="EMBL/GenBank/DDBJ databases">
        <title>Novel Bacillus species.</title>
        <authorList>
            <person name="Liu G."/>
        </authorList>
    </citation>
    <scope>NUCLEOTIDE SEQUENCE [LARGE SCALE GENOMIC DNA]</scope>
    <source>
        <strain evidence="1 2">FJAT-49705</strain>
    </source>
</reference>
<dbReference type="Proteomes" id="UP000681027">
    <property type="component" value="Unassembled WGS sequence"/>
</dbReference>
<proteinExistence type="predicted"/>
<evidence type="ECO:0000313" key="2">
    <source>
        <dbReference type="Proteomes" id="UP000681027"/>
    </source>
</evidence>
<evidence type="ECO:0000313" key="1">
    <source>
        <dbReference type="EMBL" id="MBS4189790.1"/>
    </source>
</evidence>